<dbReference type="PANTHER" id="PTHR10438:SF18">
    <property type="entry name" value="THIOREDOXIN"/>
    <property type="match status" value="1"/>
</dbReference>
<evidence type="ECO:0000313" key="4">
    <source>
        <dbReference type="Proteomes" id="UP000008912"/>
    </source>
</evidence>
<keyword evidence="4" id="KW-1185">Reference proteome</keyword>
<reference evidence="2 4" key="1">
    <citation type="journal article" date="2010" name="Nature">
        <title>The sequence and de novo assembly of the giant panda genome.</title>
        <authorList>
            <person name="Li R."/>
            <person name="Fan W."/>
            <person name="Tian G."/>
            <person name="Zhu H."/>
            <person name="He L."/>
            <person name="Cai J."/>
            <person name="Huang Q."/>
            <person name="Cai Q."/>
            <person name="Li B."/>
            <person name="Bai Y."/>
            <person name="Zhang Z."/>
            <person name="Zhang Y."/>
            <person name="Wang W."/>
            <person name="Li J."/>
            <person name="Wei F."/>
            <person name="Li H."/>
            <person name="Jian M."/>
            <person name="Li J."/>
            <person name="Zhang Z."/>
            <person name="Nielsen R."/>
            <person name="Li D."/>
            <person name="Gu W."/>
            <person name="Yang Z."/>
            <person name="Xuan Z."/>
            <person name="Ryder O.A."/>
            <person name="Leung F.C."/>
            <person name="Zhou Y."/>
            <person name="Cao J."/>
            <person name="Sun X."/>
            <person name="Fu Y."/>
            <person name="Fang X."/>
            <person name="Guo X."/>
            <person name="Wang B."/>
            <person name="Hou R."/>
            <person name="Shen F."/>
            <person name="Mu B."/>
            <person name="Ni P."/>
            <person name="Lin R."/>
            <person name="Qian W."/>
            <person name="Wang G."/>
            <person name="Yu C."/>
            <person name="Nie W."/>
            <person name="Wang J."/>
            <person name="Wu Z."/>
            <person name="Liang H."/>
            <person name="Min J."/>
            <person name="Wu Q."/>
            <person name="Cheng S."/>
            <person name="Ruan J."/>
            <person name="Wang M."/>
            <person name="Shi Z."/>
            <person name="Wen M."/>
            <person name="Liu B."/>
            <person name="Ren X."/>
            <person name="Zheng H."/>
            <person name="Dong D."/>
            <person name="Cook K."/>
            <person name="Shan G."/>
            <person name="Zhang H."/>
            <person name="Kosiol C."/>
            <person name="Xie X."/>
            <person name="Lu Z."/>
            <person name="Zheng H."/>
            <person name="Li Y."/>
            <person name="Steiner C.C."/>
            <person name="Lam T.T."/>
            <person name="Lin S."/>
            <person name="Zhang Q."/>
            <person name="Li G."/>
            <person name="Tian J."/>
            <person name="Gong T."/>
            <person name="Liu H."/>
            <person name="Zhang D."/>
            <person name="Fang L."/>
            <person name="Ye C."/>
            <person name="Zhang J."/>
            <person name="Hu W."/>
            <person name="Xu A."/>
            <person name="Ren Y."/>
            <person name="Zhang G."/>
            <person name="Bruford M.W."/>
            <person name="Li Q."/>
            <person name="Ma L."/>
            <person name="Guo Y."/>
            <person name="An N."/>
            <person name="Hu Y."/>
            <person name="Zheng Y."/>
            <person name="Shi Y."/>
            <person name="Li Z."/>
            <person name="Liu Q."/>
            <person name="Chen Y."/>
            <person name="Zhao J."/>
            <person name="Qu N."/>
            <person name="Zhao S."/>
            <person name="Tian F."/>
            <person name="Wang X."/>
            <person name="Wang H."/>
            <person name="Xu L."/>
            <person name="Liu X."/>
            <person name="Vinar T."/>
            <person name="Wang Y."/>
            <person name="Lam T.W."/>
            <person name="Yiu S.M."/>
            <person name="Liu S."/>
            <person name="Zhang H."/>
            <person name="Li D."/>
            <person name="Huang Y."/>
            <person name="Wang X."/>
            <person name="Yang G."/>
            <person name="Jiang Z."/>
            <person name="Wang J."/>
            <person name="Qin N."/>
            <person name="Li L."/>
            <person name="Li J."/>
            <person name="Bolund L."/>
            <person name="Kristiansen K."/>
            <person name="Wong G.K."/>
            <person name="Olson M."/>
            <person name="Zhang X."/>
            <person name="Li S."/>
            <person name="Yang H."/>
            <person name="Wang J."/>
            <person name="Wang J."/>
        </authorList>
    </citation>
    <scope>NUCLEOTIDE SEQUENCE [LARGE SCALE GENOMIC DNA]</scope>
</reference>
<protein>
    <recommendedName>
        <fullName evidence="1">Thioredoxin domain-containing protein</fullName>
    </recommendedName>
</protein>
<evidence type="ECO:0000313" key="3">
    <source>
        <dbReference type="Ensembl" id="ENSAMEP00000030708.1"/>
    </source>
</evidence>
<dbReference type="InterPro" id="IPR013766">
    <property type="entry name" value="Thioredoxin_domain"/>
</dbReference>
<dbReference type="GeneTree" id="ENSGT00940000154259"/>
<dbReference type="AlphaFoldDB" id="D2GW32"/>
<dbReference type="Pfam" id="PF00085">
    <property type="entry name" value="Thioredoxin"/>
    <property type="match status" value="1"/>
</dbReference>
<evidence type="ECO:0000313" key="2">
    <source>
        <dbReference type="EMBL" id="EFB13740.1"/>
    </source>
</evidence>
<dbReference type="Gene3D" id="3.40.30.10">
    <property type="entry name" value="Glutaredoxin"/>
    <property type="match status" value="1"/>
</dbReference>
<accession>D2GW32</accession>
<organism evidence="2">
    <name type="scientific">Ailuropoda melanoleuca</name>
    <name type="common">Giant panda</name>
    <dbReference type="NCBI Taxonomy" id="9646"/>
    <lineage>
        <taxon>Eukaryota</taxon>
        <taxon>Metazoa</taxon>
        <taxon>Chordata</taxon>
        <taxon>Craniata</taxon>
        <taxon>Vertebrata</taxon>
        <taxon>Euteleostomi</taxon>
        <taxon>Mammalia</taxon>
        <taxon>Eutheria</taxon>
        <taxon>Laurasiatheria</taxon>
        <taxon>Carnivora</taxon>
        <taxon>Caniformia</taxon>
        <taxon>Ursidae</taxon>
        <taxon>Ailuropoda</taxon>
    </lineage>
</organism>
<dbReference type="InterPro" id="IPR050620">
    <property type="entry name" value="Thioredoxin_H-type-like"/>
</dbReference>
<feature type="domain" description="Thioredoxin" evidence="1">
    <location>
        <begin position="7"/>
        <end position="100"/>
    </location>
</feature>
<dbReference type="Proteomes" id="UP000008912">
    <property type="component" value="Unassembled WGS sequence"/>
</dbReference>
<reference evidence="3" key="2">
    <citation type="submission" date="2025-05" db="UniProtKB">
        <authorList>
            <consortium name="Ensembl"/>
        </authorList>
    </citation>
    <scope>IDENTIFICATION</scope>
</reference>
<gene>
    <name evidence="2" type="ORF">PANDA_000989</name>
</gene>
<name>D2GW32_AILME</name>
<proteinExistence type="predicted"/>
<dbReference type="CDD" id="cd02947">
    <property type="entry name" value="TRX_family"/>
    <property type="match status" value="1"/>
</dbReference>
<dbReference type="EMBL" id="GL192356">
    <property type="protein sequence ID" value="EFB13740.1"/>
    <property type="molecule type" value="Genomic_DNA"/>
</dbReference>
<dbReference type="InterPro" id="IPR036249">
    <property type="entry name" value="Thioredoxin-like_sf"/>
</dbReference>
<evidence type="ECO:0000259" key="1">
    <source>
        <dbReference type="Pfam" id="PF00085"/>
    </source>
</evidence>
<dbReference type="PANTHER" id="PTHR10438">
    <property type="entry name" value="THIOREDOXIN"/>
    <property type="match status" value="1"/>
</dbReference>
<dbReference type="Ensembl" id="ENSAMET00000048884.1">
    <property type="protein sequence ID" value="ENSAMEP00000030708.1"/>
    <property type="gene ID" value="ENSAMEG00000024346.1"/>
</dbReference>
<feature type="non-terminal residue" evidence="2">
    <location>
        <position position="104"/>
    </location>
</feature>
<dbReference type="SUPFAM" id="SSF52833">
    <property type="entry name" value="Thioredoxin-like"/>
    <property type="match status" value="1"/>
</dbReference>
<sequence length="104" mass="11759">MVKQMESEYAFQEALSGVGDKLAVVDFSVTHPGVPVGEPFFHYLSEKSSNVVFLQVDVDDSQDVASEYESKYRPTFQFFKKGQKVSEFSGANKEKFEATIYELI</sequence>